<dbReference type="OrthoDB" id="9785236at2"/>
<accession>A0A1G9A8E0</accession>
<dbReference type="InterPro" id="IPR004304">
    <property type="entry name" value="FmdA_AmdA"/>
</dbReference>
<proteinExistence type="predicted"/>
<dbReference type="Gene3D" id="3.10.28.20">
    <property type="entry name" value="Acetamidase/Formamidase-like domains"/>
    <property type="match status" value="1"/>
</dbReference>
<dbReference type="Pfam" id="PF03069">
    <property type="entry name" value="FmdA_AmdA"/>
    <property type="match status" value="1"/>
</dbReference>
<keyword evidence="2" id="KW-1185">Reference proteome</keyword>
<dbReference type="EMBL" id="FNFF01000005">
    <property type="protein sequence ID" value="SDK23521.1"/>
    <property type="molecule type" value="Genomic_DNA"/>
</dbReference>
<dbReference type="PANTHER" id="PTHR31891">
    <property type="entry name" value="FORMAMIDASE C869.04-RELATED"/>
    <property type="match status" value="1"/>
</dbReference>
<evidence type="ECO:0000313" key="1">
    <source>
        <dbReference type="EMBL" id="SDK23521.1"/>
    </source>
</evidence>
<gene>
    <name evidence="1" type="ORF">SAMN05421806_105421</name>
</gene>
<evidence type="ECO:0000313" key="2">
    <source>
        <dbReference type="Proteomes" id="UP000199155"/>
    </source>
</evidence>
<dbReference type="STRING" id="417292.SAMN05421806_105421"/>
<protein>
    <submittedName>
        <fullName evidence="1">Acetamidase/formamidase</fullName>
    </submittedName>
</protein>
<dbReference type="RefSeq" id="WP_093610774.1">
    <property type="nucleotide sequence ID" value="NZ_FNFF01000005.1"/>
</dbReference>
<dbReference type="GO" id="GO:0016811">
    <property type="term" value="F:hydrolase activity, acting on carbon-nitrogen (but not peptide) bonds, in linear amides"/>
    <property type="evidence" value="ECO:0007669"/>
    <property type="project" value="InterPro"/>
</dbReference>
<dbReference type="Proteomes" id="UP000199155">
    <property type="component" value="Unassembled WGS sequence"/>
</dbReference>
<sequence length="390" mass="40794">MPHSTATASTATAGPATATTTTAALPVDGTHHLRTTEKTARWGELPHAGSAPVLTVADGETLTMDLVSHEGILPDQGRDPVAFFGEFGVPERDVLADARAIAESGLARDAVVLPGPHIVTGPVAVRGALPGDLLRVETLSLHRRCHYGIVANRHTRGALPGELPQDELELTGPSLLRGPTGTVNAFCTVEAGSGGTEYGVLRCTDTLSARFPLNPFVGIMGVASGSEGTPLSSIPPGVHGGNLDVKHLTCGSSLYLPVQAEGAGFYAGDPHFAQGNGEVALTAFEAPLRATFRLSLVRGEAARRVQGRVGEPFAETRTHWIAIGLDADLDEAMRQCVRSALAFLTATTGMDRQTAYAYLSAAADFEVSQVVDQVKGVHCLIRKADFPGEL</sequence>
<organism evidence="1 2">
    <name type="scientific">Streptomyces indicus</name>
    <dbReference type="NCBI Taxonomy" id="417292"/>
    <lineage>
        <taxon>Bacteria</taxon>
        <taxon>Bacillati</taxon>
        <taxon>Actinomycetota</taxon>
        <taxon>Actinomycetes</taxon>
        <taxon>Kitasatosporales</taxon>
        <taxon>Streptomycetaceae</taxon>
        <taxon>Streptomyces</taxon>
    </lineage>
</organism>
<name>A0A1G9A8E0_9ACTN</name>
<dbReference type="PANTHER" id="PTHR31891:SF1">
    <property type="entry name" value="FORMAMIDASE C869.04-RELATED"/>
    <property type="match status" value="1"/>
</dbReference>
<dbReference type="AlphaFoldDB" id="A0A1G9A8E0"/>
<reference evidence="1 2" key="1">
    <citation type="submission" date="2016-10" db="EMBL/GenBank/DDBJ databases">
        <authorList>
            <person name="de Groot N.N."/>
        </authorList>
    </citation>
    <scope>NUCLEOTIDE SEQUENCE [LARGE SCALE GENOMIC DNA]</scope>
    <source>
        <strain evidence="1 2">CGMCC 4.5727</strain>
    </source>
</reference>
<dbReference type="SUPFAM" id="SSF141130">
    <property type="entry name" value="Acetamidase/Formamidase-like"/>
    <property type="match status" value="1"/>
</dbReference>
<dbReference type="Gene3D" id="2.60.120.580">
    <property type="entry name" value="Acetamidase/Formamidase-like domains"/>
    <property type="match status" value="2"/>
</dbReference>